<proteinExistence type="predicted"/>
<dbReference type="STRING" id="1798497.A3D71_02595"/>
<protein>
    <submittedName>
        <fullName evidence="1">Uncharacterized protein</fullName>
    </submittedName>
</protein>
<gene>
    <name evidence="1" type="ORF">A3D71_02595</name>
</gene>
<organism evidence="1 2">
    <name type="scientific">Candidatus Kaiserbacteria bacterium RIFCSPHIGHO2_02_FULL_55_20</name>
    <dbReference type="NCBI Taxonomy" id="1798497"/>
    <lineage>
        <taxon>Bacteria</taxon>
        <taxon>Candidatus Kaiseribacteriota</taxon>
    </lineage>
</organism>
<dbReference type="Proteomes" id="UP000177652">
    <property type="component" value="Unassembled WGS sequence"/>
</dbReference>
<evidence type="ECO:0000313" key="2">
    <source>
        <dbReference type="Proteomes" id="UP000177652"/>
    </source>
</evidence>
<dbReference type="AlphaFoldDB" id="A0A1F6DYD1"/>
<name>A0A1F6DYD1_9BACT</name>
<comment type="caution">
    <text evidence="1">The sequence shown here is derived from an EMBL/GenBank/DDBJ whole genome shotgun (WGS) entry which is preliminary data.</text>
</comment>
<reference evidence="1 2" key="1">
    <citation type="journal article" date="2016" name="Nat. Commun.">
        <title>Thousands of microbial genomes shed light on interconnected biogeochemical processes in an aquifer system.</title>
        <authorList>
            <person name="Anantharaman K."/>
            <person name="Brown C.T."/>
            <person name="Hug L.A."/>
            <person name="Sharon I."/>
            <person name="Castelle C.J."/>
            <person name="Probst A.J."/>
            <person name="Thomas B.C."/>
            <person name="Singh A."/>
            <person name="Wilkins M.J."/>
            <person name="Karaoz U."/>
            <person name="Brodie E.L."/>
            <person name="Williams K.H."/>
            <person name="Hubbard S.S."/>
            <person name="Banfield J.F."/>
        </authorList>
    </citation>
    <scope>NUCLEOTIDE SEQUENCE [LARGE SCALE GENOMIC DNA]</scope>
</reference>
<dbReference type="EMBL" id="MFLK01000007">
    <property type="protein sequence ID" value="OGG66435.1"/>
    <property type="molecule type" value="Genomic_DNA"/>
</dbReference>
<sequence length="114" mass="12661">MTSVPFDGWPGDIGSPTIEDLYAMCRADYKRLDNEWHDLAGQVLRGGGVDATAWRFRSDDPHVVDRQMAWLTYIIAAAAQKPGPAKTAELESVAAWMLHTMLGRMPKYVAPAKE</sequence>
<evidence type="ECO:0000313" key="1">
    <source>
        <dbReference type="EMBL" id="OGG66435.1"/>
    </source>
</evidence>
<accession>A0A1F6DYD1</accession>